<evidence type="ECO:0000313" key="1">
    <source>
        <dbReference type="EMBL" id="KAK9325672.1"/>
    </source>
</evidence>
<proteinExistence type="predicted"/>
<name>A0ACC3TYC2_9ASCO</name>
<accession>A0ACC3TYC2</accession>
<sequence length="694" mass="75881">MSDPTNTGFGGDGAAPSTFIPLKSPGSAFTVDTTARTGKKKRRGRHSGTNSMGPSTPTATGSLPGSASPISRPNSSPGFIQNSNNTVAAASQMPASDSGSVKKTHKKKKNRKNRDRDIQALQNKIVQQLNIFNMLKGNHQTGPKSAQSRDAMNQFDALQSLNADVALLESGDSTAANSASPNAAAEESASEEYEPEYNTRTTGTAEGTRLQSSEEDSYDPLDFVPVSGGEEQPNTVNGELPTNGDTEVHLRRREPSIISISSDHSAEESMPNDNELSNAANSDDANHAVEDDSFIAFGFSDEDQNSVMASEMAETEDAKGGDVDVNSHGRPQRRGILSKIAGALNIDNKRGKKRKREEEDISVIAPWTVGHDYSHEPEVTTWLHKEVQDFIDFVSPDDEQVERRASTVDRVQKCVKSLWNDATVCVFGSYATNLYLPDSDIDIVIISDSGHYDNRSSLYQLANALKSAKVAVNVEVIAKARVPIIKYRDRISTVNVDISFERYGGVVAANTILHWVAERPGLRELVMVIKYFLAKRDLNSVPNGGLGGFAVVCMVLSFFQMHPKIASGEIVPEENLGVLLIQFLELYGKNFNYDVVGISVTGNGAYFDKNRDRVLENRNRYSLAIRDPNDPTNNISRGTYNLRNIRRAFGGAYDILTTQCFEMDALSRRKWVAKSLLSSILYIEGGASLPYRGF</sequence>
<dbReference type="EMBL" id="MU970039">
    <property type="protein sequence ID" value="KAK9325672.1"/>
    <property type="molecule type" value="Genomic_DNA"/>
</dbReference>
<gene>
    <name evidence="1" type="ORF">V1517DRAFT_284849</name>
</gene>
<dbReference type="Proteomes" id="UP001489719">
    <property type="component" value="Unassembled WGS sequence"/>
</dbReference>
<organism evidence="1 2">
    <name type="scientific">Lipomyces orientalis</name>
    <dbReference type="NCBI Taxonomy" id="1233043"/>
    <lineage>
        <taxon>Eukaryota</taxon>
        <taxon>Fungi</taxon>
        <taxon>Dikarya</taxon>
        <taxon>Ascomycota</taxon>
        <taxon>Saccharomycotina</taxon>
        <taxon>Lipomycetes</taxon>
        <taxon>Lipomycetales</taxon>
        <taxon>Lipomycetaceae</taxon>
        <taxon>Lipomyces</taxon>
    </lineage>
</organism>
<comment type="caution">
    <text evidence="1">The sequence shown here is derived from an EMBL/GenBank/DDBJ whole genome shotgun (WGS) entry which is preliminary data.</text>
</comment>
<reference evidence="2" key="1">
    <citation type="journal article" date="2024" name="Front. Bioeng. Biotechnol.">
        <title>Genome-scale model development and genomic sequencing of the oleaginous clade Lipomyces.</title>
        <authorList>
            <person name="Czajka J.J."/>
            <person name="Han Y."/>
            <person name="Kim J."/>
            <person name="Mondo S.J."/>
            <person name="Hofstad B.A."/>
            <person name="Robles A."/>
            <person name="Haridas S."/>
            <person name="Riley R."/>
            <person name="LaButti K."/>
            <person name="Pangilinan J."/>
            <person name="Andreopoulos W."/>
            <person name="Lipzen A."/>
            <person name="Yan J."/>
            <person name="Wang M."/>
            <person name="Ng V."/>
            <person name="Grigoriev I.V."/>
            <person name="Spatafora J.W."/>
            <person name="Magnuson J.K."/>
            <person name="Baker S.E."/>
            <person name="Pomraning K.R."/>
        </authorList>
    </citation>
    <scope>NUCLEOTIDE SEQUENCE [LARGE SCALE GENOMIC DNA]</scope>
    <source>
        <strain evidence="2">CBS 10300</strain>
    </source>
</reference>
<protein>
    <submittedName>
        <fullName evidence="1">Uncharacterized protein</fullName>
    </submittedName>
</protein>
<evidence type="ECO:0000313" key="2">
    <source>
        <dbReference type="Proteomes" id="UP001489719"/>
    </source>
</evidence>
<keyword evidence="2" id="KW-1185">Reference proteome</keyword>